<gene>
    <name evidence="2" type="ORF">CHO01_20460</name>
    <name evidence="3" type="ORF">HNR08_000881</name>
</gene>
<reference evidence="2 4" key="1">
    <citation type="submission" date="2019-07" db="EMBL/GenBank/DDBJ databases">
        <title>Whole genome shotgun sequence of Cellulomonas hominis NBRC 16055.</title>
        <authorList>
            <person name="Hosoyama A."/>
            <person name="Uohara A."/>
            <person name="Ohji S."/>
            <person name="Ichikawa N."/>
        </authorList>
    </citation>
    <scope>NUCLEOTIDE SEQUENCE [LARGE SCALE GENOMIC DNA]</scope>
    <source>
        <strain evidence="2 4">NBRC 16055</strain>
    </source>
</reference>
<evidence type="ECO:0000313" key="4">
    <source>
        <dbReference type="Proteomes" id="UP000321723"/>
    </source>
</evidence>
<name>A0A511FCE5_9CELL</name>
<organism evidence="2 4">
    <name type="scientific">Cellulomonas hominis</name>
    <dbReference type="NCBI Taxonomy" id="156981"/>
    <lineage>
        <taxon>Bacteria</taxon>
        <taxon>Bacillati</taxon>
        <taxon>Actinomycetota</taxon>
        <taxon>Actinomycetes</taxon>
        <taxon>Micrococcales</taxon>
        <taxon>Cellulomonadaceae</taxon>
        <taxon>Cellulomonas</taxon>
    </lineage>
</organism>
<sequence length="74" mass="7987">MTTVTFDVSYGTRPVPFRLPYLSVRRHRAATAAPARTRRAPQPAPATARTVDRALATREADVDRGLALRAGAGL</sequence>
<dbReference type="EMBL" id="JACHDN010000001">
    <property type="protein sequence ID" value="MBB5472145.1"/>
    <property type="molecule type" value="Genomic_DNA"/>
</dbReference>
<protein>
    <submittedName>
        <fullName evidence="2">Uncharacterized protein</fullName>
    </submittedName>
</protein>
<evidence type="ECO:0000313" key="3">
    <source>
        <dbReference type="EMBL" id="MBB5472145.1"/>
    </source>
</evidence>
<reference evidence="3 5" key="2">
    <citation type="submission" date="2020-08" db="EMBL/GenBank/DDBJ databases">
        <title>Sequencing the genomes of 1000 actinobacteria strains.</title>
        <authorList>
            <person name="Klenk H.-P."/>
        </authorList>
    </citation>
    <scope>NUCLEOTIDE SEQUENCE [LARGE SCALE GENOMIC DNA]</scope>
    <source>
        <strain evidence="3 5">DSM 9581</strain>
    </source>
</reference>
<evidence type="ECO:0000313" key="5">
    <source>
        <dbReference type="Proteomes" id="UP000564629"/>
    </source>
</evidence>
<dbReference type="EMBL" id="BJVQ01000026">
    <property type="protein sequence ID" value="GEL46930.1"/>
    <property type="molecule type" value="Genomic_DNA"/>
</dbReference>
<dbReference type="Proteomes" id="UP000321723">
    <property type="component" value="Unassembled WGS sequence"/>
</dbReference>
<evidence type="ECO:0000256" key="1">
    <source>
        <dbReference type="SAM" id="MobiDB-lite"/>
    </source>
</evidence>
<comment type="caution">
    <text evidence="2">The sequence shown here is derived from an EMBL/GenBank/DDBJ whole genome shotgun (WGS) entry which is preliminary data.</text>
</comment>
<dbReference type="RefSeq" id="WP_146837523.1">
    <property type="nucleotide sequence ID" value="NZ_BJVQ01000026.1"/>
</dbReference>
<accession>A0A511FCE5</accession>
<feature type="region of interest" description="Disordered" evidence="1">
    <location>
        <begin position="30"/>
        <end position="50"/>
    </location>
</feature>
<evidence type="ECO:0000313" key="2">
    <source>
        <dbReference type="EMBL" id="GEL46930.1"/>
    </source>
</evidence>
<dbReference type="AlphaFoldDB" id="A0A511FCE5"/>
<dbReference type="Proteomes" id="UP000564629">
    <property type="component" value="Unassembled WGS sequence"/>
</dbReference>
<keyword evidence="4" id="KW-1185">Reference proteome</keyword>
<proteinExistence type="predicted"/>